<feature type="domain" description="RNase H type-1" evidence="2">
    <location>
        <begin position="486"/>
        <end position="605"/>
    </location>
</feature>
<protein>
    <recommendedName>
        <fullName evidence="2">RNase H type-1 domain-containing protein</fullName>
    </recommendedName>
</protein>
<dbReference type="GO" id="GO:0003676">
    <property type="term" value="F:nucleic acid binding"/>
    <property type="evidence" value="ECO:0007669"/>
    <property type="project" value="InterPro"/>
</dbReference>
<feature type="region of interest" description="Disordered" evidence="1">
    <location>
        <begin position="108"/>
        <end position="127"/>
    </location>
</feature>
<name>A0A2N9G591_FAGSY</name>
<dbReference type="CDD" id="cd06222">
    <property type="entry name" value="RNase_H_like"/>
    <property type="match status" value="1"/>
</dbReference>
<dbReference type="InterPro" id="IPR053151">
    <property type="entry name" value="RNase_H-like"/>
</dbReference>
<dbReference type="Pfam" id="PF13456">
    <property type="entry name" value="RVT_3"/>
    <property type="match status" value="1"/>
</dbReference>
<gene>
    <name evidence="3" type="ORF">FSB_LOCUS22600</name>
</gene>
<dbReference type="AlphaFoldDB" id="A0A2N9G591"/>
<reference evidence="3" key="1">
    <citation type="submission" date="2018-02" db="EMBL/GenBank/DDBJ databases">
        <authorList>
            <person name="Cohen D.B."/>
            <person name="Kent A.D."/>
        </authorList>
    </citation>
    <scope>NUCLEOTIDE SEQUENCE</scope>
</reference>
<dbReference type="GO" id="GO:0004523">
    <property type="term" value="F:RNA-DNA hybrid ribonuclease activity"/>
    <property type="evidence" value="ECO:0007669"/>
    <property type="project" value="InterPro"/>
</dbReference>
<dbReference type="PANTHER" id="PTHR47723">
    <property type="entry name" value="OS05G0353850 PROTEIN"/>
    <property type="match status" value="1"/>
</dbReference>
<dbReference type="SUPFAM" id="SSF53098">
    <property type="entry name" value="Ribonuclease H-like"/>
    <property type="match status" value="1"/>
</dbReference>
<accession>A0A2N9G591</accession>
<evidence type="ECO:0000259" key="2">
    <source>
        <dbReference type="Pfam" id="PF13456"/>
    </source>
</evidence>
<dbReference type="InterPro" id="IPR036397">
    <property type="entry name" value="RNaseH_sf"/>
</dbReference>
<evidence type="ECO:0000313" key="3">
    <source>
        <dbReference type="EMBL" id="SPC94718.1"/>
    </source>
</evidence>
<dbReference type="InterPro" id="IPR002156">
    <property type="entry name" value="RNaseH_domain"/>
</dbReference>
<evidence type="ECO:0000256" key="1">
    <source>
        <dbReference type="SAM" id="MobiDB-lite"/>
    </source>
</evidence>
<dbReference type="InterPro" id="IPR044730">
    <property type="entry name" value="RNase_H-like_dom_plant"/>
</dbReference>
<proteinExistence type="predicted"/>
<dbReference type="PANTHER" id="PTHR47723:SF19">
    <property type="entry name" value="POLYNUCLEOTIDYL TRANSFERASE, RIBONUCLEASE H-LIKE SUPERFAMILY PROTEIN"/>
    <property type="match status" value="1"/>
</dbReference>
<dbReference type="Gene3D" id="3.30.420.10">
    <property type="entry name" value="Ribonuclease H-like superfamily/Ribonuclease H"/>
    <property type="match status" value="1"/>
</dbReference>
<dbReference type="EMBL" id="OIVN01001504">
    <property type="protein sequence ID" value="SPC94718.1"/>
    <property type="molecule type" value="Genomic_DNA"/>
</dbReference>
<organism evidence="3">
    <name type="scientific">Fagus sylvatica</name>
    <name type="common">Beechnut</name>
    <dbReference type="NCBI Taxonomy" id="28930"/>
    <lineage>
        <taxon>Eukaryota</taxon>
        <taxon>Viridiplantae</taxon>
        <taxon>Streptophyta</taxon>
        <taxon>Embryophyta</taxon>
        <taxon>Tracheophyta</taxon>
        <taxon>Spermatophyta</taxon>
        <taxon>Magnoliopsida</taxon>
        <taxon>eudicotyledons</taxon>
        <taxon>Gunneridae</taxon>
        <taxon>Pentapetalae</taxon>
        <taxon>rosids</taxon>
        <taxon>fabids</taxon>
        <taxon>Fagales</taxon>
        <taxon>Fagaceae</taxon>
        <taxon>Fagus</taxon>
    </lineage>
</organism>
<sequence>MRRKRPTSSTSNVRVECNLFAEVEALSAGADHSCENEGWSNPGIPRLYHFHESPSMRYTFAPTSTLCPIDCARTAGAETGWCFAGSRKSGFSVSCFFFSTGETVSLSSVNQSPPAQAKPHKKKSSQQLLRERYENGDPEVGLLGEHSGKKRQILARLAGVQKALDEAPNSFLVNLEKTLSLEYSTILLQEQELWALKSRVNWLLNGDRNTAFFHTSTLVRRRYNKIHQLKDLMGNWIYDFSELQSLVQRTFQCLYSTEQLCSKLHPEPFFQQAMHVSEEEANNLDSSVSDQEIKQALFSFKPFKAPGPDGLHAGWKSNLLSLPGIITLIQSVTEAIPTYFMQCMVLPAKVCNQIDRLNRNFLWGTTTERRKMHLVSWAKCCKEKSKGGLGLKSTKARNLAFLAKLNWRVLQNKDDLRARVLIAKYGLTNPSNPPIRNRVGSPNWAAVKAGTETLSHLFRDCPKSIIFWNRLQIPIEAMSVGWCKLNSDGSYLGNPGAAGSGGLIRDCHGRWIKGYSRSVGRASSVLAELWGVRDGLQLAISLNIDCLEVELDAELLIHLFFSPPSSNHVYSSIINDCRWLMTQIPRCEMHHAYREANRVADALARIGCFQSDAFVLYDYPPAQVDVLLELDVSELTVPRVVPL</sequence>
<dbReference type="InterPro" id="IPR012337">
    <property type="entry name" value="RNaseH-like_sf"/>
</dbReference>